<dbReference type="SUPFAM" id="SSF82861">
    <property type="entry name" value="Mechanosensitive channel protein MscS (YggB), transmembrane region"/>
    <property type="match status" value="1"/>
</dbReference>
<keyword evidence="7" id="KW-0997">Cell inner membrane</keyword>
<dbReference type="Pfam" id="PF21088">
    <property type="entry name" value="MS_channel_1st"/>
    <property type="match status" value="1"/>
</dbReference>
<dbReference type="InterPro" id="IPR049142">
    <property type="entry name" value="MS_channel_1st"/>
</dbReference>
<evidence type="ECO:0000256" key="2">
    <source>
        <dbReference type="ARBA" id="ARBA00008017"/>
    </source>
</evidence>
<dbReference type="InterPro" id="IPR010920">
    <property type="entry name" value="LSM_dom_sf"/>
</dbReference>
<keyword evidence="7" id="KW-0406">Ion transport</keyword>
<comment type="similarity">
    <text evidence="2 7">Belongs to the MscS (TC 1.A.23) family.</text>
</comment>
<feature type="domain" description="Mechanosensitive ion channel MscS" evidence="8">
    <location>
        <begin position="105"/>
        <end position="170"/>
    </location>
</feature>
<dbReference type="OrthoDB" id="9809206at2"/>
<dbReference type="PANTHER" id="PTHR30221:SF1">
    <property type="entry name" value="SMALL-CONDUCTANCE MECHANOSENSITIVE CHANNEL"/>
    <property type="match status" value="1"/>
</dbReference>
<evidence type="ECO:0000313" key="11">
    <source>
        <dbReference type="EMBL" id="TKB55352.1"/>
    </source>
</evidence>
<reference evidence="11 12" key="1">
    <citation type="submission" date="2019-04" db="EMBL/GenBank/DDBJ databases">
        <authorList>
            <person name="Hwang J.C."/>
        </authorList>
    </citation>
    <scope>NUCLEOTIDE SEQUENCE [LARGE SCALE GENOMIC DNA]</scope>
    <source>
        <strain evidence="11 12">IMCC35002</strain>
    </source>
</reference>
<keyword evidence="6 7" id="KW-0472">Membrane</keyword>
<dbReference type="PANTHER" id="PTHR30221">
    <property type="entry name" value="SMALL-CONDUCTANCE MECHANOSENSITIVE CHANNEL"/>
    <property type="match status" value="1"/>
</dbReference>
<evidence type="ECO:0000256" key="1">
    <source>
        <dbReference type="ARBA" id="ARBA00004651"/>
    </source>
</evidence>
<keyword evidence="7" id="KW-0407">Ion channel</keyword>
<dbReference type="InterPro" id="IPR049278">
    <property type="entry name" value="MS_channel_C"/>
</dbReference>
<dbReference type="Pfam" id="PF21082">
    <property type="entry name" value="MS_channel_3rd"/>
    <property type="match status" value="1"/>
</dbReference>
<dbReference type="InterPro" id="IPR045275">
    <property type="entry name" value="MscS_archaea/bacteria_type"/>
</dbReference>
<dbReference type="InterPro" id="IPR011014">
    <property type="entry name" value="MscS_channel_TM-2"/>
</dbReference>
<dbReference type="RefSeq" id="WP_136863109.1">
    <property type="nucleotide sequence ID" value="NZ_SWCJ01000005.1"/>
</dbReference>
<dbReference type="GO" id="GO:0005886">
    <property type="term" value="C:plasma membrane"/>
    <property type="evidence" value="ECO:0007669"/>
    <property type="project" value="UniProtKB-SubCell"/>
</dbReference>
<dbReference type="Proteomes" id="UP000305675">
    <property type="component" value="Unassembled WGS sequence"/>
</dbReference>
<comment type="function">
    <text evidence="7">Mechanosensitive channel that participates in the regulation of osmotic pressure changes within the cell, opening in response to stretch forces in the membrane lipid bilayer, without the need for other proteins. Contributes to normal resistance to hypoosmotic shock. Forms an ion channel of 1.0 nanosiemens conductance with a slight preference for anions.</text>
</comment>
<dbReference type="InterPro" id="IPR011066">
    <property type="entry name" value="MscS_channel_C_sf"/>
</dbReference>
<keyword evidence="12" id="KW-1185">Reference proteome</keyword>
<evidence type="ECO:0000256" key="7">
    <source>
        <dbReference type="RuleBase" id="RU369025"/>
    </source>
</evidence>
<feature type="transmembrane region" description="Helical" evidence="7">
    <location>
        <begin position="15"/>
        <end position="35"/>
    </location>
</feature>
<evidence type="ECO:0000256" key="5">
    <source>
        <dbReference type="ARBA" id="ARBA00022989"/>
    </source>
</evidence>
<dbReference type="InterPro" id="IPR023408">
    <property type="entry name" value="MscS_beta-dom_sf"/>
</dbReference>
<comment type="caution">
    <text evidence="11">The sequence shown here is derived from an EMBL/GenBank/DDBJ whole genome shotgun (WGS) entry which is preliminary data.</text>
</comment>
<organism evidence="11 12">
    <name type="scientific">Ferrimonas aestuarii</name>
    <dbReference type="NCBI Taxonomy" id="2569539"/>
    <lineage>
        <taxon>Bacteria</taxon>
        <taxon>Pseudomonadati</taxon>
        <taxon>Pseudomonadota</taxon>
        <taxon>Gammaproteobacteria</taxon>
        <taxon>Alteromonadales</taxon>
        <taxon>Ferrimonadaceae</taxon>
        <taxon>Ferrimonas</taxon>
    </lineage>
</organism>
<dbReference type="Pfam" id="PF05552">
    <property type="entry name" value="MS_channel_1st_1"/>
    <property type="match status" value="1"/>
</dbReference>
<dbReference type="Gene3D" id="1.10.287.1260">
    <property type="match status" value="1"/>
</dbReference>
<keyword evidence="4 7" id="KW-0812">Transmembrane</keyword>
<dbReference type="GO" id="GO:0008381">
    <property type="term" value="F:mechanosensitive monoatomic ion channel activity"/>
    <property type="evidence" value="ECO:0007669"/>
    <property type="project" value="InterPro"/>
</dbReference>
<dbReference type="SUPFAM" id="SSF82689">
    <property type="entry name" value="Mechanosensitive channel protein MscS (YggB), C-terminal domain"/>
    <property type="match status" value="1"/>
</dbReference>
<feature type="domain" description="Mechanosensitive ion channel transmembrane helices 2/3" evidence="10">
    <location>
        <begin position="63"/>
        <end position="103"/>
    </location>
</feature>
<comment type="subunit">
    <text evidence="7">Homoheptamer.</text>
</comment>
<evidence type="ECO:0000313" key="12">
    <source>
        <dbReference type="Proteomes" id="UP000305675"/>
    </source>
</evidence>
<comment type="caution">
    <text evidence="7">Lacks conserved residue(s) required for the propagation of feature annotation.</text>
</comment>
<sequence>MDSMEEWLAKLPDLAVTYGMRVLVALLIFIIGRWLSKVIAKAVEALMTKRGVDRAAIGFVGGLTSAGIMAFTLIAVLAHLGVQTASLVAVLGAAGLAVGLALQGSLSNFAAGVLLVVFRPIKAGDYVEAAGAAGVVEEVSIFSTTLITPDNKKIIAPNAAVINSVIVNYSAKDTRRVDLVIGVSYDADLKQTREVLTKVVTASDYVLTTPAPTIEVSELADSSVNFVVRPWVNSADYWNAYFQLMANIKVALDEAGIGIPYPQMDLHVQNLPERPPQS</sequence>
<evidence type="ECO:0000256" key="4">
    <source>
        <dbReference type="ARBA" id="ARBA00022692"/>
    </source>
</evidence>
<dbReference type="AlphaFoldDB" id="A0A4U1BPA2"/>
<keyword evidence="7" id="KW-0813">Transport</keyword>
<evidence type="ECO:0000256" key="6">
    <source>
        <dbReference type="ARBA" id="ARBA00023136"/>
    </source>
</evidence>
<evidence type="ECO:0000259" key="10">
    <source>
        <dbReference type="Pfam" id="PF21088"/>
    </source>
</evidence>
<feature type="transmembrane region" description="Helical" evidence="7">
    <location>
        <begin position="88"/>
        <end position="118"/>
    </location>
</feature>
<evidence type="ECO:0000256" key="3">
    <source>
        <dbReference type="ARBA" id="ARBA00022475"/>
    </source>
</evidence>
<dbReference type="Pfam" id="PF00924">
    <property type="entry name" value="MS_channel_2nd"/>
    <property type="match status" value="1"/>
</dbReference>
<dbReference type="InterPro" id="IPR008910">
    <property type="entry name" value="MSC_TM_helix"/>
</dbReference>
<dbReference type="SUPFAM" id="SSF50182">
    <property type="entry name" value="Sm-like ribonucleoproteins"/>
    <property type="match status" value="1"/>
</dbReference>
<evidence type="ECO:0000259" key="9">
    <source>
        <dbReference type="Pfam" id="PF21082"/>
    </source>
</evidence>
<proteinExistence type="inferred from homology"/>
<accession>A0A4U1BPA2</accession>
<feature type="transmembrane region" description="Helical" evidence="7">
    <location>
        <begin position="56"/>
        <end position="82"/>
    </location>
</feature>
<dbReference type="Gene3D" id="2.30.30.60">
    <property type="match status" value="1"/>
</dbReference>
<evidence type="ECO:0000259" key="8">
    <source>
        <dbReference type="Pfam" id="PF00924"/>
    </source>
</evidence>
<name>A0A4U1BPA2_9GAMM</name>
<dbReference type="InterPro" id="IPR006685">
    <property type="entry name" value="MscS_channel_2nd"/>
</dbReference>
<keyword evidence="5 7" id="KW-1133">Transmembrane helix</keyword>
<dbReference type="Gene3D" id="3.30.70.100">
    <property type="match status" value="1"/>
</dbReference>
<gene>
    <name evidence="11" type="ORF">FCL42_09145</name>
</gene>
<dbReference type="EMBL" id="SWCJ01000005">
    <property type="protein sequence ID" value="TKB55352.1"/>
    <property type="molecule type" value="Genomic_DNA"/>
</dbReference>
<protein>
    <recommendedName>
        <fullName evidence="7">Small-conductance mechanosensitive channel</fullName>
    </recommendedName>
</protein>
<keyword evidence="3" id="KW-1003">Cell membrane</keyword>
<comment type="subcellular location">
    <subcellularLocation>
        <location evidence="7">Cell inner membrane</location>
        <topology evidence="7">Multi-pass membrane protein</topology>
    </subcellularLocation>
    <subcellularLocation>
        <location evidence="1">Cell membrane</location>
        <topology evidence="1">Multi-pass membrane protein</topology>
    </subcellularLocation>
</comment>
<feature type="domain" description="Mechanosensitive ion channel MscS C-terminal" evidence="9">
    <location>
        <begin position="177"/>
        <end position="259"/>
    </location>
</feature>